<dbReference type="EMBL" id="BNJG01000001">
    <property type="protein sequence ID" value="GHO55565.1"/>
    <property type="molecule type" value="Genomic_DNA"/>
</dbReference>
<feature type="compositionally biased region" description="Low complexity" evidence="7">
    <location>
        <begin position="329"/>
        <end position="345"/>
    </location>
</feature>
<comment type="caution">
    <text evidence="10">The sequence shown here is derived from an EMBL/GenBank/DDBJ whole genome shotgun (WGS) entry which is preliminary data.</text>
</comment>
<keyword evidence="5 6" id="KW-0067">ATP-binding</keyword>
<dbReference type="PROSITE" id="PS00108">
    <property type="entry name" value="PROTEIN_KINASE_ST"/>
    <property type="match status" value="1"/>
</dbReference>
<evidence type="ECO:0000256" key="8">
    <source>
        <dbReference type="SAM" id="Phobius"/>
    </source>
</evidence>
<dbReference type="InterPro" id="IPR000719">
    <property type="entry name" value="Prot_kinase_dom"/>
</dbReference>
<dbReference type="Pfam" id="PF00069">
    <property type="entry name" value="Pkinase"/>
    <property type="match status" value="1"/>
</dbReference>
<evidence type="ECO:0000313" key="11">
    <source>
        <dbReference type="Proteomes" id="UP000654345"/>
    </source>
</evidence>
<evidence type="ECO:0000256" key="5">
    <source>
        <dbReference type="ARBA" id="ARBA00022840"/>
    </source>
</evidence>
<evidence type="ECO:0000313" key="10">
    <source>
        <dbReference type="EMBL" id="GHO55565.1"/>
    </source>
</evidence>
<feature type="compositionally biased region" description="Low complexity" evidence="7">
    <location>
        <begin position="448"/>
        <end position="465"/>
    </location>
</feature>
<feature type="compositionally biased region" description="Low complexity" evidence="7">
    <location>
        <begin position="423"/>
        <end position="432"/>
    </location>
</feature>
<keyword evidence="2" id="KW-0808">Transferase</keyword>
<feature type="region of interest" description="Disordered" evidence="7">
    <location>
        <begin position="304"/>
        <end position="361"/>
    </location>
</feature>
<reference evidence="10 11" key="1">
    <citation type="journal article" date="2021" name="Int. J. Syst. Evol. Microbiol.">
        <title>Reticulibacter mediterranei gen. nov., sp. nov., within the new family Reticulibacteraceae fam. nov., and Ktedonospora formicarum gen. nov., sp. nov., Ktedonobacter robiniae sp. nov., Dictyobacter formicarum sp. nov. and Dictyobacter arantiisoli sp. nov., belonging to the class Ktedonobacteria.</title>
        <authorList>
            <person name="Yabe S."/>
            <person name="Zheng Y."/>
            <person name="Wang C.M."/>
            <person name="Sakai Y."/>
            <person name="Abe K."/>
            <person name="Yokota A."/>
            <person name="Donadio S."/>
            <person name="Cavaletti L."/>
            <person name="Monciardini P."/>
        </authorList>
    </citation>
    <scope>NUCLEOTIDE SEQUENCE [LARGE SCALE GENOMIC DNA]</scope>
    <source>
        <strain evidence="10 11">SOSP1-30</strain>
    </source>
</reference>
<keyword evidence="8" id="KW-0472">Membrane</keyword>
<dbReference type="Gene3D" id="1.10.510.10">
    <property type="entry name" value="Transferase(Phosphotransferase) domain 1"/>
    <property type="match status" value="1"/>
</dbReference>
<keyword evidence="8" id="KW-1133">Transmembrane helix</keyword>
<dbReference type="PANTHER" id="PTHR43289:SF6">
    <property type="entry name" value="SERINE_THREONINE-PROTEIN KINASE NEKL-3"/>
    <property type="match status" value="1"/>
</dbReference>
<proteinExistence type="predicted"/>
<feature type="domain" description="Protein kinase" evidence="9">
    <location>
        <begin position="21"/>
        <end position="290"/>
    </location>
</feature>
<feature type="compositionally biased region" description="Polar residues" evidence="7">
    <location>
        <begin position="346"/>
        <end position="359"/>
    </location>
</feature>
<keyword evidence="3 6" id="KW-0547">Nucleotide-binding</keyword>
<dbReference type="SUPFAM" id="SSF56112">
    <property type="entry name" value="Protein kinase-like (PK-like)"/>
    <property type="match status" value="1"/>
</dbReference>
<dbReference type="PROSITE" id="PS00107">
    <property type="entry name" value="PROTEIN_KINASE_ATP"/>
    <property type="match status" value="1"/>
</dbReference>
<gene>
    <name evidence="10" type="ORF">KSB_40400</name>
</gene>
<feature type="region of interest" description="Disordered" evidence="7">
    <location>
        <begin position="422"/>
        <end position="468"/>
    </location>
</feature>
<dbReference type="SMART" id="SM00220">
    <property type="entry name" value="S_TKc"/>
    <property type="match status" value="1"/>
</dbReference>
<dbReference type="CDD" id="cd14014">
    <property type="entry name" value="STKc_PknB_like"/>
    <property type="match status" value="1"/>
</dbReference>
<dbReference type="Gene3D" id="3.30.200.20">
    <property type="entry name" value="Phosphorylase Kinase, domain 1"/>
    <property type="match status" value="1"/>
</dbReference>
<dbReference type="Proteomes" id="UP000654345">
    <property type="component" value="Unassembled WGS sequence"/>
</dbReference>
<evidence type="ECO:0000256" key="4">
    <source>
        <dbReference type="ARBA" id="ARBA00022777"/>
    </source>
</evidence>
<protein>
    <recommendedName>
        <fullName evidence="1">non-specific serine/threonine protein kinase</fullName>
        <ecNumber evidence="1">2.7.11.1</ecNumber>
    </recommendedName>
</protein>
<dbReference type="PROSITE" id="PS50011">
    <property type="entry name" value="PROTEIN_KINASE_DOM"/>
    <property type="match status" value="1"/>
</dbReference>
<evidence type="ECO:0000256" key="1">
    <source>
        <dbReference type="ARBA" id="ARBA00012513"/>
    </source>
</evidence>
<evidence type="ECO:0000256" key="7">
    <source>
        <dbReference type="SAM" id="MobiDB-lite"/>
    </source>
</evidence>
<evidence type="ECO:0000256" key="2">
    <source>
        <dbReference type="ARBA" id="ARBA00022679"/>
    </source>
</evidence>
<dbReference type="Gene3D" id="2.60.120.560">
    <property type="entry name" value="Exo-inulinase, domain 1"/>
    <property type="match status" value="1"/>
</dbReference>
<dbReference type="InterPro" id="IPR011009">
    <property type="entry name" value="Kinase-like_dom_sf"/>
</dbReference>
<dbReference type="PANTHER" id="PTHR43289">
    <property type="entry name" value="MITOGEN-ACTIVATED PROTEIN KINASE KINASE KINASE 20-RELATED"/>
    <property type="match status" value="1"/>
</dbReference>
<evidence type="ECO:0000256" key="3">
    <source>
        <dbReference type="ARBA" id="ARBA00022741"/>
    </source>
</evidence>
<sequence length="654" mass="70995">MAGKIMAEKTDHFIGTKLGNYTLERLLGRGGMGAVYLAQQQLPARKVAVKILQPPGSTDSEHYIQFLQRFRREANIVARLEHVNITPIYEYGEQEHFAYLVMPYFSGGSLRDLLAREGRLPLNTVLTYGNQAASALDYAHSQGILHRDLKPSNLLLHADGRLVLADFGIARILQDQPGTMPTLTTTGMLPGTPEYMAPEMMLGEEINHLADIYEFGIVLFQLLSGRLPYPGTTLYALAMSHVQQPLPSLHQLRPEFPQVYDEILQKACAKQREERYQSAQALMRDLHQAAISPGTFKLVEPPTEISAHSTEAPAFSNASAQPVPPPFAAPEVQQPPVQPRWQPQPESASHRPNNRQDTPATYAPYAVGSRQTQPQPHPYTPAYYAPQATRRRSPWTIGLTMIIILLLLGGSVVFAQQLLTRNSPASSPTATSVSGHTTATTSRGAQYTPSTTSTSAPATKTPDTSQVPHGAHLYQAMGVGQSCDHNGGTWSDYNGVGITCSGNQTVIRNTASTAQLQGTFLSKIQGQAYTSNYVVEAQLQQANTSSSDFGLYFRNQPGQQSGVYTLLVHPDGTWNTYVYDNNTGAPTKLAGGNLGNAHAAILLAVIANGQSFAFYANGHKLGEITDTTYAQGTAGIAVDKGASITVQSFTLYQV</sequence>
<organism evidence="10 11">
    <name type="scientific">Ktedonobacter robiniae</name>
    <dbReference type="NCBI Taxonomy" id="2778365"/>
    <lineage>
        <taxon>Bacteria</taxon>
        <taxon>Bacillati</taxon>
        <taxon>Chloroflexota</taxon>
        <taxon>Ktedonobacteria</taxon>
        <taxon>Ktedonobacterales</taxon>
        <taxon>Ktedonobacteraceae</taxon>
        <taxon>Ktedonobacter</taxon>
    </lineage>
</organism>
<keyword evidence="4" id="KW-0418">Kinase</keyword>
<feature type="transmembrane region" description="Helical" evidence="8">
    <location>
        <begin position="395"/>
        <end position="415"/>
    </location>
</feature>
<name>A0ABQ3USZ3_9CHLR</name>
<keyword evidence="11" id="KW-1185">Reference proteome</keyword>
<dbReference type="EC" id="2.7.11.1" evidence="1"/>
<dbReference type="InterPro" id="IPR017441">
    <property type="entry name" value="Protein_kinase_ATP_BS"/>
</dbReference>
<feature type="binding site" evidence="6">
    <location>
        <position position="50"/>
    </location>
    <ligand>
        <name>ATP</name>
        <dbReference type="ChEBI" id="CHEBI:30616"/>
    </ligand>
</feature>
<feature type="compositionally biased region" description="Polar residues" evidence="7">
    <location>
        <begin position="433"/>
        <end position="447"/>
    </location>
</feature>
<keyword evidence="8" id="KW-0812">Transmembrane</keyword>
<evidence type="ECO:0000259" key="9">
    <source>
        <dbReference type="PROSITE" id="PS50011"/>
    </source>
</evidence>
<evidence type="ECO:0000256" key="6">
    <source>
        <dbReference type="PROSITE-ProRule" id="PRU10141"/>
    </source>
</evidence>
<accession>A0ABQ3USZ3</accession>
<dbReference type="InterPro" id="IPR008271">
    <property type="entry name" value="Ser/Thr_kinase_AS"/>
</dbReference>